<dbReference type="Proteomes" id="UP000475862">
    <property type="component" value="Unassembled WGS sequence"/>
</dbReference>
<evidence type="ECO:0000313" key="2">
    <source>
        <dbReference type="Proteomes" id="UP000475862"/>
    </source>
</evidence>
<organism evidence="1 2">
    <name type="scientific">Aphis glycines</name>
    <name type="common">Soybean aphid</name>
    <dbReference type="NCBI Taxonomy" id="307491"/>
    <lineage>
        <taxon>Eukaryota</taxon>
        <taxon>Metazoa</taxon>
        <taxon>Ecdysozoa</taxon>
        <taxon>Arthropoda</taxon>
        <taxon>Hexapoda</taxon>
        <taxon>Insecta</taxon>
        <taxon>Pterygota</taxon>
        <taxon>Neoptera</taxon>
        <taxon>Paraneoptera</taxon>
        <taxon>Hemiptera</taxon>
        <taxon>Sternorrhyncha</taxon>
        <taxon>Aphidomorpha</taxon>
        <taxon>Aphidoidea</taxon>
        <taxon>Aphididae</taxon>
        <taxon>Aphidini</taxon>
        <taxon>Aphis</taxon>
        <taxon>Aphis</taxon>
    </lineage>
</organism>
<dbReference type="EMBL" id="VYZN01000018">
    <property type="protein sequence ID" value="KAE9537225.1"/>
    <property type="molecule type" value="Genomic_DNA"/>
</dbReference>
<proteinExistence type="predicted"/>
<protein>
    <submittedName>
        <fullName evidence="1">Uncharacterized protein</fullName>
    </submittedName>
</protein>
<evidence type="ECO:0000313" key="1">
    <source>
        <dbReference type="EMBL" id="KAE9537225.1"/>
    </source>
</evidence>
<dbReference type="AlphaFoldDB" id="A0A6G0TSU2"/>
<keyword evidence="2" id="KW-1185">Reference proteome</keyword>
<accession>A0A6G0TSU2</accession>
<gene>
    <name evidence="1" type="ORF">AGLY_006248</name>
</gene>
<comment type="caution">
    <text evidence="1">The sequence shown here is derived from an EMBL/GenBank/DDBJ whole genome shotgun (WGS) entry which is preliminary data.</text>
</comment>
<reference evidence="1 2" key="1">
    <citation type="submission" date="2019-08" db="EMBL/GenBank/DDBJ databases">
        <title>The genome of the soybean aphid Biotype 1, its phylome, world population structure and adaptation to the North American continent.</title>
        <authorList>
            <person name="Giordano R."/>
            <person name="Donthu R.K."/>
            <person name="Hernandez A.G."/>
            <person name="Wright C.L."/>
            <person name="Zimin A.V."/>
        </authorList>
    </citation>
    <scope>NUCLEOTIDE SEQUENCE [LARGE SCALE GENOMIC DNA]</scope>
    <source>
        <tissue evidence="1">Whole aphids</tissue>
    </source>
</reference>
<name>A0A6G0TSU2_APHGL</name>
<dbReference type="OrthoDB" id="6630037at2759"/>
<sequence length="284" mass="33172">MILCGYTSYFKPVTYKICYTVLNITTPTTYYHLLYIVSLRVEKEMLRYFTSKIKYLHYKLNLFVPSFWCRGVMMVLARKLFGAVVVSLYSDSHGKFVVTFNKMIHKIINISIRNHLGSSIFDHRLFAAVKVGKCILETFERRKNYDLYKLAKPNIISKLRKWNGLDTYGWQYSNTKELENKDGSIELDLSNMGSWLALGKNIGEMGTFMQLQFLMLTIFEINDFSRYIPSHIGVPSNDFAEKLATKTARSFDRKYIHTEIHALKIKCRSPWSHLFGKTNKNQTL</sequence>